<keyword evidence="3" id="KW-1185">Reference proteome</keyword>
<evidence type="ECO:0000313" key="2">
    <source>
        <dbReference type="EMBL" id="NJB74357.1"/>
    </source>
</evidence>
<feature type="transmembrane region" description="Helical" evidence="1">
    <location>
        <begin position="160"/>
        <end position="177"/>
    </location>
</feature>
<dbReference type="EMBL" id="JAATJD010000002">
    <property type="protein sequence ID" value="NJB74357.1"/>
    <property type="molecule type" value="Genomic_DNA"/>
</dbReference>
<reference evidence="2 3" key="1">
    <citation type="submission" date="2020-03" db="EMBL/GenBank/DDBJ databases">
        <title>Genomic Encyclopedia of Type Strains, Phase IV (KMG-IV): sequencing the most valuable type-strain genomes for metagenomic binning, comparative biology and taxonomic classification.</title>
        <authorList>
            <person name="Goeker M."/>
        </authorList>
    </citation>
    <scope>NUCLEOTIDE SEQUENCE [LARGE SCALE GENOMIC DNA]</scope>
    <source>
        <strain evidence="2 3">DSM 18888</strain>
    </source>
</reference>
<name>A0ABX0WYE9_9PROT</name>
<evidence type="ECO:0000313" key="3">
    <source>
        <dbReference type="Proteomes" id="UP000556869"/>
    </source>
</evidence>
<feature type="transmembrane region" description="Helical" evidence="1">
    <location>
        <begin position="38"/>
        <end position="57"/>
    </location>
</feature>
<feature type="transmembrane region" description="Helical" evidence="1">
    <location>
        <begin position="189"/>
        <end position="209"/>
    </location>
</feature>
<keyword evidence="1" id="KW-0472">Membrane</keyword>
<protein>
    <recommendedName>
        <fullName evidence="4">SMODS and SLOG-associating 2TM effector domain-containing protein</fullName>
    </recommendedName>
</protein>
<evidence type="ECO:0008006" key="4">
    <source>
        <dbReference type="Google" id="ProtNLM"/>
    </source>
</evidence>
<sequence>MIIDSYSFRARFLPAAIAIVPVVGFCFISLSWSDISVPELGIMSASSVLLVTLSDLSRRLGRSVEKKIFAESGGRPNISVLRLDDITFDPLTKKRYRQFLSEQLNEAEPDGTQEPDENGFLERCGHWLRERTRDKNRFHLIFEENVTYGFRRNLYGLKKISLLISLAVIVGGTYFAGFGSPFSGDGGRITHSVVVLISLMHAAYFAIFVTRKSVLDASEAYARQLALSCETLMAER</sequence>
<keyword evidence="1" id="KW-0812">Transmembrane</keyword>
<dbReference type="RefSeq" id="WP_064782552.1">
    <property type="nucleotide sequence ID" value="NZ_BAAAEQ010000002.1"/>
</dbReference>
<evidence type="ECO:0000256" key="1">
    <source>
        <dbReference type="SAM" id="Phobius"/>
    </source>
</evidence>
<dbReference type="Proteomes" id="UP000556869">
    <property type="component" value="Unassembled WGS sequence"/>
</dbReference>
<gene>
    <name evidence="2" type="ORF">GGR96_001449</name>
</gene>
<organism evidence="2 3">
    <name type="scientific">Thalassospira tepidiphila</name>
    <dbReference type="NCBI Taxonomy" id="393657"/>
    <lineage>
        <taxon>Bacteria</taxon>
        <taxon>Pseudomonadati</taxon>
        <taxon>Pseudomonadota</taxon>
        <taxon>Alphaproteobacteria</taxon>
        <taxon>Rhodospirillales</taxon>
        <taxon>Thalassospiraceae</taxon>
        <taxon>Thalassospira</taxon>
    </lineage>
</organism>
<feature type="transmembrane region" description="Helical" evidence="1">
    <location>
        <begin position="12"/>
        <end position="32"/>
    </location>
</feature>
<accession>A0ABX0WYE9</accession>
<proteinExistence type="predicted"/>
<comment type="caution">
    <text evidence="2">The sequence shown here is derived from an EMBL/GenBank/DDBJ whole genome shotgun (WGS) entry which is preliminary data.</text>
</comment>
<keyword evidence="1" id="KW-1133">Transmembrane helix</keyword>